<protein>
    <submittedName>
        <fullName evidence="2">Uncharacterized protein</fullName>
    </submittedName>
</protein>
<name>R0LKI3_ANAPL</name>
<gene>
    <name evidence="2" type="ORF">Anapl_01233</name>
</gene>
<evidence type="ECO:0000256" key="1">
    <source>
        <dbReference type="SAM" id="MobiDB-lite"/>
    </source>
</evidence>
<feature type="compositionally biased region" description="Low complexity" evidence="1">
    <location>
        <begin position="72"/>
        <end position="82"/>
    </location>
</feature>
<organism evidence="2 3">
    <name type="scientific">Anas platyrhynchos</name>
    <name type="common">Mallard</name>
    <name type="synonym">Anas boschas</name>
    <dbReference type="NCBI Taxonomy" id="8839"/>
    <lineage>
        <taxon>Eukaryota</taxon>
        <taxon>Metazoa</taxon>
        <taxon>Chordata</taxon>
        <taxon>Craniata</taxon>
        <taxon>Vertebrata</taxon>
        <taxon>Euteleostomi</taxon>
        <taxon>Archelosauria</taxon>
        <taxon>Archosauria</taxon>
        <taxon>Dinosauria</taxon>
        <taxon>Saurischia</taxon>
        <taxon>Theropoda</taxon>
        <taxon>Coelurosauria</taxon>
        <taxon>Aves</taxon>
        <taxon>Neognathae</taxon>
        <taxon>Galloanserae</taxon>
        <taxon>Anseriformes</taxon>
        <taxon>Anatidae</taxon>
        <taxon>Anatinae</taxon>
        <taxon>Anas</taxon>
    </lineage>
</organism>
<reference evidence="3" key="1">
    <citation type="journal article" date="2013" name="Nat. Genet.">
        <title>The duck genome and transcriptome provide insight into an avian influenza virus reservoir species.</title>
        <authorList>
            <person name="Huang Y."/>
            <person name="Li Y."/>
            <person name="Burt D.W."/>
            <person name="Chen H."/>
            <person name="Zhang Y."/>
            <person name="Qian W."/>
            <person name="Kim H."/>
            <person name="Gan S."/>
            <person name="Zhao Y."/>
            <person name="Li J."/>
            <person name="Yi K."/>
            <person name="Feng H."/>
            <person name="Zhu P."/>
            <person name="Li B."/>
            <person name="Liu Q."/>
            <person name="Fairley S."/>
            <person name="Magor K.E."/>
            <person name="Du Z."/>
            <person name="Hu X."/>
            <person name="Goodman L."/>
            <person name="Tafer H."/>
            <person name="Vignal A."/>
            <person name="Lee T."/>
            <person name="Kim K.W."/>
            <person name="Sheng Z."/>
            <person name="An Y."/>
            <person name="Searle S."/>
            <person name="Herrero J."/>
            <person name="Groenen M.A."/>
            <person name="Crooijmans R.P."/>
            <person name="Faraut T."/>
            <person name="Cai Q."/>
            <person name="Webster R.G."/>
            <person name="Aldridge J.R."/>
            <person name="Warren W.C."/>
            <person name="Bartschat S."/>
            <person name="Kehr S."/>
            <person name="Marz M."/>
            <person name="Stadler P.F."/>
            <person name="Smith J."/>
            <person name="Kraus R.H."/>
            <person name="Zhao Y."/>
            <person name="Ren L."/>
            <person name="Fei J."/>
            <person name="Morisson M."/>
            <person name="Kaiser P."/>
            <person name="Griffin D.K."/>
            <person name="Rao M."/>
            <person name="Pitel F."/>
            <person name="Wang J."/>
            <person name="Li N."/>
        </authorList>
    </citation>
    <scope>NUCLEOTIDE SEQUENCE [LARGE SCALE GENOMIC DNA]</scope>
</reference>
<sequence length="234" mass="25264">MQLHSSEDGAYADGEVSLLVQLHQPQNKSLRELSSAGFWQHSNVKREQTAEVATVFLALAGPSALHGDRHGAASTASSAADARQVDKRRFHSGSGSPEVSSVNFIRQAAWLGSPSKAPIDHLKHEEPQPAGDLACRLCPATRISRLTVKCFSAALPGHVKSEEDSGAVSDHGGDSGNRILGFIPKVQVARLSPRTRFRLPEDPAFYGKSLERPFVKLTVPQHRETQEGLDYNGG</sequence>
<evidence type="ECO:0000313" key="3">
    <source>
        <dbReference type="Proteomes" id="UP000296049"/>
    </source>
</evidence>
<feature type="region of interest" description="Disordered" evidence="1">
    <location>
        <begin position="67"/>
        <end position="99"/>
    </location>
</feature>
<proteinExistence type="predicted"/>
<dbReference type="EMBL" id="KB742629">
    <property type="protein sequence ID" value="EOB06214.1"/>
    <property type="molecule type" value="Genomic_DNA"/>
</dbReference>
<evidence type="ECO:0000313" key="2">
    <source>
        <dbReference type="EMBL" id="EOB06214.1"/>
    </source>
</evidence>
<dbReference type="Proteomes" id="UP000296049">
    <property type="component" value="Unassembled WGS sequence"/>
</dbReference>
<dbReference type="AlphaFoldDB" id="R0LKI3"/>
<accession>R0LKI3</accession>
<keyword evidence="3" id="KW-1185">Reference proteome</keyword>